<dbReference type="EnsemblPlants" id="Pp3c24_14460V3.1">
    <property type="protein sequence ID" value="PAC:32909612.CDS.1"/>
    <property type="gene ID" value="Pp3c24_14460"/>
</dbReference>
<name>A0A2K1IGS7_PHYPA</name>
<dbReference type="AlphaFoldDB" id="A0A2K1IGS7"/>
<dbReference type="Gramene" id="Pp3c24_14460V3.1">
    <property type="protein sequence ID" value="PAC:32909612.CDS.1"/>
    <property type="gene ID" value="Pp3c24_14460"/>
</dbReference>
<dbReference type="InParanoid" id="A0A2K1IGS7"/>
<reference evidence="1 3" key="2">
    <citation type="journal article" date="2018" name="Plant J.">
        <title>The Physcomitrella patens chromosome-scale assembly reveals moss genome structure and evolution.</title>
        <authorList>
            <person name="Lang D."/>
            <person name="Ullrich K.K."/>
            <person name="Murat F."/>
            <person name="Fuchs J."/>
            <person name="Jenkins J."/>
            <person name="Haas F.B."/>
            <person name="Piednoel M."/>
            <person name="Gundlach H."/>
            <person name="Van Bel M."/>
            <person name="Meyberg R."/>
            <person name="Vives C."/>
            <person name="Morata J."/>
            <person name="Symeonidi A."/>
            <person name="Hiss M."/>
            <person name="Muchero W."/>
            <person name="Kamisugi Y."/>
            <person name="Saleh O."/>
            <person name="Blanc G."/>
            <person name="Decker E.L."/>
            <person name="van Gessel N."/>
            <person name="Grimwood J."/>
            <person name="Hayes R.D."/>
            <person name="Graham S.W."/>
            <person name="Gunter L.E."/>
            <person name="McDaniel S.F."/>
            <person name="Hoernstein S.N.W."/>
            <person name="Larsson A."/>
            <person name="Li F.W."/>
            <person name="Perroud P.F."/>
            <person name="Phillips J."/>
            <person name="Ranjan P."/>
            <person name="Rokshar D.S."/>
            <person name="Rothfels C.J."/>
            <person name="Schneider L."/>
            <person name="Shu S."/>
            <person name="Stevenson D.W."/>
            <person name="Thummler F."/>
            <person name="Tillich M."/>
            <person name="Villarreal Aguilar J.C."/>
            <person name="Widiez T."/>
            <person name="Wong G.K."/>
            <person name="Wymore A."/>
            <person name="Zhang Y."/>
            <person name="Zimmer A.D."/>
            <person name="Quatrano R.S."/>
            <person name="Mayer K.F.X."/>
            <person name="Goodstein D."/>
            <person name="Casacuberta J.M."/>
            <person name="Vandepoele K."/>
            <person name="Reski R."/>
            <person name="Cuming A.C."/>
            <person name="Tuskan G.A."/>
            <person name="Maumus F."/>
            <person name="Salse J."/>
            <person name="Schmutz J."/>
            <person name="Rensing S.A."/>
        </authorList>
    </citation>
    <scope>NUCLEOTIDE SEQUENCE [LARGE SCALE GENOMIC DNA]</scope>
    <source>
        <strain evidence="2 3">cv. Gransden 2004</strain>
    </source>
</reference>
<keyword evidence="3" id="KW-1185">Reference proteome</keyword>
<dbReference type="Proteomes" id="UP000006727">
    <property type="component" value="Chromosome 24"/>
</dbReference>
<organism evidence="1">
    <name type="scientific">Physcomitrium patens</name>
    <name type="common">Spreading-leaved earth moss</name>
    <name type="synonym">Physcomitrella patens</name>
    <dbReference type="NCBI Taxonomy" id="3218"/>
    <lineage>
        <taxon>Eukaryota</taxon>
        <taxon>Viridiplantae</taxon>
        <taxon>Streptophyta</taxon>
        <taxon>Embryophyta</taxon>
        <taxon>Bryophyta</taxon>
        <taxon>Bryophytina</taxon>
        <taxon>Bryopsida</taxon>
        <taxon>Funariidae</taxon>
        <taxon>Funariales</taxon>
        <taxon>Funariaceae</taxon>
        <taxon>Physcomitrium</taxon>
    </lineage>
</organism>
<gene>
    <name evidence="1" type="ORF">PHYPA_029074</name>
</gene>
<evidence type="ECO:0000313" key="2">
    <source>
        <dbReference type="EnsemblPlants" id="PAC:32909612.CDS.1"/>
    </source>
</evidence>
<proteinExistence type="predicted"/>
<dbReference type="PaxDb" id="3218-PP1S423_25V6.1"/>
<dbReference type="EMBL" id="ABEU02000024">
    <property type="protein sequence ID" value="PNR28482.1"/>
    <property type="molecule type" value="Genomic_DNA"/>
</dbReference>
<accession>A0A2K1IGS7</accession>
<sequence>MHHKMLFVEAQAARRKLVADRQSKLQVRECSYLTCGVAVIIDTVGDSVYS</sequence>
<dbReference type="Gramene" id="Pp3c24_14460V3.2">
    <property type="protein sequence ID" value="PAC:32909613.CDS.1"/>
    <property type="gene ID" value="Pp3c24_14460"/>
</dbReference>
<protein>
    <submittedName>
        <fullName evidence="1 2">Uncharacterized protein</fullName>
    </submittedName>
</protein>
<reference evidence="2" key="3">
    <citation type="submission" date="2020-12" db="UniProtKB">
        <authorList>
            <consortium name="EnsemblPlants"/>
        </authorList>
    </citation>
    <scope>IDENTIFICATION</scope>
</reference>
<evidence type="ECO:0000313" key="1">
    <source>
        <dbReference type="EMBL" id="PNR28482.1"/>
    </source>
</evidence>
<dbReference type="EnsemblPlants" id="Pp3c24_14460V3.2">
    <property type="protein sequence ID" value="PAC:32909613.CDS.1"/>
    <property type="gene ID" value="Pp3c24_14460"/>
</dbReference>
<reference evidence="1 3" key="1">
    <citation type="journal article" date="2008" name="Science">
        <title>The Physcomitrella genome reveals evolutionary insights into the conquest of land by plants.</title>
        <authorList>
            <person name="Rensing S."/>
            <person name="Lang D."/>
            <person name="Zimmer A."/>
            <person name="Terry A."/>
            <person name="Salamov A."/>
            <person name="Shapiro H."/>
            <person name="Nishiyama T."/>
            <person name="Perroud P.-F."/>
            <person name="Lindquist E."/>
            <person name="Kamisugi Y."/>
            <person name="Tanahashi T."/>
            <person name="Sakakibara K."/>
            <person name="Fujita T."/>
            <person name="Oishi K."/>
            <person name="Shin-I T."/>
            <person name="Kuroki Y."/>
            <person name="Toyoda A."/>
            <person name="Suzuki Y."/>
            <person name="Hashimoto A."/>
            <person name="Yamaguchi K."/>
            <person name="Sugano A."/>
            <person name="Kohara Y."/>
            <person name="Fujiyama A."/>
            <person name="Anterola A."/>
            <person name="Aoki S."/>
            <person name="Ashton N."/>
            <person name="Barbazuk W.B."/>
            <person name="Barker E."/>
            <person name="Bennetzen J."/>
            <person name="Bezanilla M."/>
            <person name="Blankenship R."/>
            <person name="Cho S.H."/>
            <person name="Dutcher S."/>
            <person name="Estelle M."/>
            <person name="Fawcett J.A."/>
            <person name="Gundlach H."/>
            <person name="Hanada K."/>
            <person name="Heyl A."/>
            <person name="Hicks K.A."/>
            <person name="Hugh J."/>
            <person name="Lohr M."/>
            <person name="Mayer K."/>
            <person name="Melkozernov A."/>
            <person name="Murata T."/>
            <person name="Nelson D."/>
            <person name="Pils B."/>
            <person name="Prigge M."/>
            <person name="Reiss B."/>
            <person name="Renner T."/>
            <person name="Rombauts S."/>
            <person name="Rushton P."/>
            <person name="Sanderfoot A."/>
            <person name="Schween G."/>
            <person name="Shiu S.-H."/>
            <person name="Stueber K."/>
            <person name="Theodoulou F.L."/>
            <person name="Tu H."/>
            <person name="Van de Peer Y."/>
            <person name="Verrier P.J."/>
            <person name="Waters E."/>
            <person name="Wood A."/>
            <person name="Yang L."/>
            <person name="Cove D."/>
            <person name="Cuming A."/>
            <person name="Hasebe M."/>
            <person name="Lucas S."/>
            <person name="Mishler D.B."/>
            <person name="Reski R."/>
            <person name="Grigoriev I."/>
            <person name="Quatrano R.S."/>
            <person name="Boore J.L."/>
        </authorList>
    </citation>
    <scope>NUCLEOTIDE SEQUENCE [LARGE SCALE GENOMIC DNA]</scope>
    <source>
        <strain evidence="2 3">cv. Gransden 2004</strain>
    </source>
</reference>
<evidence type="ECO:0000313" key="3">
    <source>
        <dbReference type="Proteomes" id="UP000006727"/>
    </source>
</evidence>